<evidence type="ECO:0000313" key="2">
    <source>
        <dbReference type="EMBL" id="QDV42648.1"/>
    </source>
</evidence>
<evidence type="ECO:0000313" key="3">
    <source>
        <dbReference type="Proteomes" id="UP000319004"/>
    </source>
</evidence>
<sequence>MCFTPVAGGGNGDATGSAFGIGPTRRAESDSAAMNGRRSLPADRMVQRLELNKRRLTGNPHTETPQSGGRNGPLAPSCMNLRNFDSESSSNVDVGMCRESQFPGVFRAATTRTGRCWLSHFGVCTVTIGRVHHRKVTALTVGARIYLRVFSVELYSALVSRPSSRSRDGLSFCLVFLGGLLNPRSPDPQHDCPPHRPVCRG</sequence>
<evidence type="ECO:0000256" key="1">
    <source>
        <dbReference type="SAM" id="MobiDB-lite"/>
    </source>
</evidence>
<name>A0A518HP78_9BACT</name>
<dbReference type="KEGG" id="snep:Enr13x_24970"/>
<feature type="region of interest" description="Disordered" evidence="1">
    <location>
        <begin position="1"/>
        <end position="76"/>
    </location>
</feature>
<feature type="compositionally biased region" description="Polar residues" evidence="1">
    <location>
        <begin position="59"/>
        <end position="68"/>
    </location>
</feature>
<proteinExistence type="predicted"/>
<protein>
    <submittedName>
        <fullName evidence="2">Uncharacterized protein</fullName>
    </submittedName>
</protein>
<reference evidence="2 3" key="1">
    <citation type="submission" date="2019-03" db="EMBL/GenBank/DDBJ databases">
        <title>Deep-cultivation of Planctomycetes and their phenomic and genomic characterization uncovers novel biology.</title>
        <authorList>
            <person name="Wiegand S."/>
            <person name="Jogler M."/>
            <person name="Boedeker C."/>
            <person name="Pinto D."/>
            <person name="Vollmers J."/>
            <person name="Rivas-Marin E."/>
            <person name="Kohn T."/>
            <person name="Peeters S.H."/>
            <person name="Heuer A."/>
            <person name="Rast P."/>
            <person name="Oberbeckmann S."/>
            <person name="Bunk B."/>
            <person name="Jeske O."/>
            <person name="Meyerdierks A."/>
            <person name="Storesund J.E."/>
            <person name="Kallscheuer N."/>
            <person name="Luecker S."/>
            <person name="Lage O.M."/>
            <person name="Pohl T."/>
            <person name="Merkel B.J."/>
            <person name="Hornburger P."/>
            <person name="Mueller R.-W."/>
            <person name="Bruemmer F."/>
            <person name="Labrenz M."/>
            <person name="Spormann A.M."/>
            <person name="Op den Camp H."/>
            <person name="Overmann J."/>
            <person name="Amann R."/>
            <person name="Jetten M.S.M."/>
            <person name="Mascher T."/>
            <person name="Medema M.H."/>
            <person name="Devos D.P."/>
            <person name="Kaster A.-K."/>
            <person name="Ovreas L."/>
            <person name="Rohde M."/>
            <person name="Galperin M.Y."/>
            <person name="Jogler C."/>
        </authorList>
    </citation>
    <scope>NUCLEOTIDE SEQUENCE [LARGE SCALE GENOMIC DNA]</scope>
    <source>
        <strain evidence="2 3">Enr13</strain>
    </source>
</reference>
<keyword evidence="3" id="KW-1185">Reference proteome</keyword>
<dbReference type="EMBL" id="CP037423">
    <property type="protein sequence ID" value="QDV42648.1"/>
    <property type="molecule type" value="Genomic_DNA"/>
</dbReference>
<dbReference type="AlphaFoldDB" id="A0A518HP78"/>
<organism evidence="2 3">
    <name type="scientific">Stieleria neptunia</name>
    <dbReference type="NCBI Taxonomy" id="2527979"/>
    <lineage>
        <taxon>Bacteria</taxon>
        <taxon>Pseudomonadati</taxon>
        <taxon>Planctomycetota</taxon>
        <taxon>Planctomycetia</taxon>
        <taxon>Pirellulales</taxon>
        <taxon>Pirellulaceae</taxon>
        <taxon>Stieleria</taxon>
    </lineage>
</organism>
<gene>
    <name evidence="2" type="ORF">Enr13x_24970</name>
</gene>
<accession>A0A518HP78</accession>
<dbReference type="Proteomes" id="UP000319004">
    <property type="component" value="Chromosome"/>
</dbReference>